<protein>
    <submittedName>
        <fullName evidence="1">Uncharacterized protein</fullName>
    </submittedName>
</protein>
<keyword evidence="2" id="KW-1185">Reference proteome</keyword>
<evidence type="ECO:0000313" key="2">
    <source>
        <dbReference type="Proteomes" id="UP000276133"/>
    </source>
</evidence>
<name>A0A3M7T555_BRAPC</name>
<evidence type="ECO:0000313" key="1">
    <source>
        <dbReference type="EMBL" id="RNA43166.1"/>
    </source>
</evidence>
<proteinExistence type="predicted"/>
<comment type="caution">
    <text evidence="1">The sequence shown here is derived from an EMBL/GenBank/DDBJ whole genome shotgun (WGS) entry which is preliminary data.</text>
</comment>
<dbReference type="AlphaFoldDB" id="A0A3M7T555"/>
<gene>
    <name evidence="1" type="ORF">BpHYR1_047225</name>
</gene>
<accession>A0A3M7T555</accession>
<sequence>MSSENECKKCCDSASSKLIQESDLVIDSLNSIIDSHSDTPVNTNKNFVQNILRKSESFRKLTSFAHKKSARQVESSHTISSSTIETMLGSKMEPEPAMSKKDKFKSKSYFINSANSPCLRKTFMSDSPKKVAATCSTSYINPPKKKRSSLFNLFSFSKSSSGSSQNIENHESDYYNLGDYDNVFSDTEHETNQRPQSECIASPDWHRSLKFFSNKKSYKLAEKQRSHERSSAVSFKSDESVHGTITKRQLVRCKGFSVPLNASYCPNSSSLWDDLNIGDENKLSIRLKYAEIKNLDDEFSEENQNFAQADPNNLETLDRLNSQEETEHRCCSPSPSILTLSLNNKCSTATKALDQNLNSINFVNNPSADMSSQLQTKTNEEDVNQLETDSAESARYRKKRFQQFQTQSLIDLNVQLVKKSEQCVDNLKQNDNSTTKSIRNPLFKLNNYQTIDEDSYSKLKQFYSSSSNFFHNDEAMSEVTIHTSSNSKPVQKNIKLRKGQMLK</sequence>
<reference evidence="1 2" key="1">
    <citation type="journal article" date="2018" name="Sci. Rep.">
        <title>Genomic signatures of local adaptation to the degree of environmental predictability in rotifers.</title>
        <authorList>
            <person name="Franch-Gras L."/>
            <person name="Hahn C."/>
            <person name="Garcia-Roger E.M."/>
            <person name="Carmona M.J."/>
            <person name="Serra M."/>
            <person name="Gomez A."/>
        </authorList>
    </citation>
    <scope>NUCLEOTIDE SEQUENCE [LARGE SCALE GENOMIC DNA]</scope>
    <source>
        <strain evidence="1">HYR1</strain>
    </source>
</reference>
<organism evidence="1 2">
    <name type="scientific">Brachionus plicatilis</name>
    <name type="common">Marine rotifer</name>
    <name type="synonym">Brachionus muelleri</name>
    <dbReference type="NCBI Taxonomy" id="10195"/>
    <lineage>
        <taxon>Eukaryota</taxon>
        <taxon>Metazoa</taxon>
        <taxon>Spiralia</taxon>
        <taxon>Gnathifera</taxon>
        <taxon>Rotifera</taxon>
        <taxon>Eurotatoria</taxon>
        <taxon>Monogononta</taxon>
        <taxon>Pseudotrocha</taxon>
        <taxon>Ploima</taxon>
        <taxon>Brachionidae</taxon>
        <taxon>Brachionus</taxon>
    </lineage>
</organism>
<dbReference type="EMBL" id="REGN01000265">
    <property type="protein sequence ID" value="RNA43166.1"/>
    <property type="molecule type" value="Genomic_DNA"/>
</dbReference>
<dbReference type="Proteomes" id="UP000276133">
    <property type="component" value="Unassembled WGS sequence"/>
</dbReference>